<protein>
    <recommendedName>
        <fullName evidence="2">F-box domain-containing protein</fullName>
    </recommendedName>
</protein>
<feature type="domain" description="F-box" evidence="2">
    <location>
        <begin position="2"/>
        <end position="38"/>
    </location>
</feature>
<dbReference type="AlphaFoldDB" id="A0AAW1WEM3"/>
<feature type="chain" id="PRO_5043396666" description="F-box domain-containing protein" evidence="1">
    <location>
        <begin position="26"/>
        <end position="150"/>
    </location>
</feature>
<dbReference type="Gene3D" id="1.20.1280.50">
    <property type="match status" value="1"/>
</dbReference>
<dbReference type="EMBL" id="JBEDUW010000006">
    <property type="protein sequence ID" value="KAK9923182.1"/>
    <property type="molecule type" value="Genomic_DNA"/>
</dbReference>
<organism evidence="3 4">
    <name type="scientific">Rubus argutus</name>
    <name type="common">Southern blackberry</name>
    <dbReference type="NCBI Taxonomy" id="59490"/>
    <lineage>
        <taxon>Eukaryota</taxon>
        <taxon>Viridiplantae</taxon>
        <taxon>Streptophyta</taxon>
        <taxon>Embryophyta</taxon>
        <taxon>Tracheophyta</taxon>
        <taxon>Spermatophyta</taxon>
        <taxon>Magnoliopsida</taxon>
        <taxon>eudicotyledons</taxon>
        <taxon>Gunneridae</taxon>
        <taxon>Pentapetalae</taxon>
        <taxon>rosids</taxon>
        <taxon>fabids</taxon>
        <taxon>Rosales</taxon>
        <taxon>Rosaceae</taxon>
        <taxon>Rosoideae</taxon>
        <taxon>Rosoideae incertae sedis</taxon>
        <taxon>Rubus</taxon>
    </lineage>
</organism>
<sequence>MWSNLPFDLLSNIFFFLSPESFACAKSTCRNWQQACASTASLQNPVLLQKQHHPPWFIAFPVRNNSLCCYAHNPINNNWYEISLDFLPHPIRLVAHLESLLLVRLSNSTVLQLGVCNSFTRQYKQLPRLNIRRTNPAVGGHIISCSLFKY</sequence>
<feature type="signal peptide" evidence="1">
    <location>
        <begin position="1"/>
        <end position="25"/>
    </location>
</feature>
<name>A0AAW1WEM3_RUBAR</name>
<dbReference type="InterPro" id="IPR036047">
    <property type="entry name" value="F-box-like_dom_sf"/>
</dbReference>
<keyword evidence="1" id="KW-0732">Signal</keyword>
<proteinExistence type="predicted"/>
<dbReference type="CDD" id="cd09917">
    <property type="entry name" value="F-box_SF"/>
    <property type="match status" value="1"/>
</dbReference>
<comment type="caution">
    <text evidence="3">The sequence shown here is derived from an EMBL/GenBank/DDBJ whole genome shotgun (WGS) entry which is preliminary data.</text>
</comment>
<dbReference type="PANTHER" id="PTHR31672">
    <property type="entry name" value="BNACNNG10540D PROTEIN"/>
    <property type="match status" value="1"/>
</dbReference>
<evidence type="ECO:0000256" key="1">
    <source>
        <dbReference type="SAM" id="SignalP"/>
    </source>
</evidence>
<dbReference type="Proteomes" id="UP001457282">
    <property type="component" value="Unassembled WGS sequence"/>
</dbReference>
<evidence type="ECO:0000313" key="4">
    <source>
        <dbReference type="Proteomes" id="UP001457282"/>
    </source>
</evidence>
<dbReference type="SUPFAM" id="SSF81383">
    <property type="entry name" value="F-box domain"/>
    <property type="match status" value="1"/>
</dbReference>
<dbReference type="InterPro" id="IPR001810">
    <property type="entry name" value="F-box_dom"/>
</dbReference>
<dbReference type="PANTHER" id="PTHR31672:SF2">
    <property type="entry name" value="F-BOX DOMAIN-CONTAINING PROTEIN"/>
    <property type="match status" value="1"/>
</dbReference>
<accession>A0AAW1WEM3</accession>
<dbReference type="Pfam" id="PF00646">
    <property type="entry name" value="F-box"/>
    <property type="match status" value="1"/>
</dbReference>
<evidence type="ECO:0000313" key="3">
    <source>
        <dbReference type="EMBL" id="KAK9923182.1"/>
    </source>
</evidence>
<reference evidence="3 4" key="1">
    <citation type="journal article" date="2023" name="G3 (Bethesda)">
        <title>A chromosome-length genome assembly and annotation of blackberry (Rubus argutus, cv. 'Hillquist').</title>
        <authorList>
            <person name="Bruna T."/>
            <person name="Aryal R."/>
            <person name="Dudchenko O."/>
            <person name="Sargent D.J."/>
            <person name="Mead D."/>
            <person name="Buti M."/>
            <person name="Cavallini A."/>
            <person name="Hytonen T."/>
            <person name="Andres J."/>
            <person name="Pham M."/>
            <person name="Weisz D."/>
            <person name="Mascagni F."/>
            <person name="Usai G."/>
            <person name="Natali L."/>
            <person name="Bassil N."/>
            <person name="Fernandez G.E."/>
            <person name="Lomsadze A."/>
            <person name="Armour M."/>
            <person name="Olukolu B."/>
            <person name="Poorten T."/>
            <person name="Britton C."/>
            <person name="Davik J."/>
            <person name="Ashrafi H."/>
            <person name="Aiden E.L."/>
            <person name="Borodovsky M."/>
            <person name="Worthington M."/>
        </authorList>
    </citation>
    <scope>NUCLEOTIDE SEQUENCE [LARGE SCALE GENOMIC DNA]</scope>
    <source>
        <strain evidence="3">PI 553951</strain>
    </source>
</reference>
<gene>
    <name evidence="3" type="ORF">M0R45_031614</name>
</gene>
<dbReference type="InterPro" id="IPR050796">
    <property type="entry name" value="SCF_F-box_component"/>
</dbReference>
<evidence type="ECO:0000259" key="2">
    <source>
        <dbReference type="Pfam" id="PF00646"/>
    </source>
</evidence>
<keyword evidence="4" id="KW-1185">Reference proteome</keyword>